<evidence type="ECO:0000256" key="6">
    <source>
        <dbReference type="ARBA" id="ARBA00023125"/>
    </source>
</evidence>
<feature type="domain" description="Chromo" evidence="12">
    <location>
        <begin position="664"/>
        <end position="717"/>
    </location>
</feature>
<dbReference type="Gene3D" id="2.30.30.490">
    <property type="match status" value="1"/>
</dbReference>
<evidence type="ECO:0000259" key="12">
    <source>
        <dbReference type="PROSITE" id="PS50013"/>
    </source>
</evidence>
<reference evidence="14 15" key="1">
    <citation type="submission" date="2013-09" db="EMBL/GenBank/DDBJ databases">
        <title>Corchorus capsularis genome sequencing.</title>
        <authorList>
            <person name="Alam M."/>
            <person name="Haque M.S."/>
            <person name="Islam M.S."/>
            <person name="Emdad E.M."/>
            <person name="Islam M.M."/>
            <person name="Ahmed B."/>
            <person name="Halim A."/>
            <person name="Hossen Q.M.M."/>
            <person name="Hossain M.Z."/>
            <person name="Ahmed R."/>
            <person name="Khan M.M."/>
            <person name="Islam R."/>
            <person name="Rashid M.M."/>
            <person name="Khan S.A."/>
            <person name="Rahman M.S."/>
            <person name="Alam M."/>
        </authorList>
    </citation>
    <scope>NUCLEOTIDE SEQUENCE [LARGE SCALE GENOMIC DNA]</scope>
    <source>
        <strain evidence="15">cv. CVL-1</strain>
        <tissue evidence="14">Whole seedling</tissue>
    </source>
</reference>
<evidence type="ECO:0000256" key="4">
    <source>
        <dbReference type="ARBA" id="ARBA00022679"/>
    </source>
</evidence>
<sequence>MQSSGKESTFEAESWSISLVKTAADNEDEEEMQPVPLVIVIPEGMDADKTPLPRRSPRCIPAMPTPTVFSANSGEGTVLDRNLRRSPRLSSLVQPESPTVGSIVSVETESNTNKRKMKGRTIGDDKSVRRSPRFTSASTEAQGSKETQSPSVKNQRSKTQSLKLNESKEATIKNAEIMKVKESMRLTSAPAKTQGSSQEPNTDSMKLRGLRRSPRLTSAPAESKGSSSETTFKYSVNVSYSKTRSRKMTDNLCLPWPEDVDKGSVPSEPNGSNFSGEKQRIKSPRLASETENCEGDEHPSKKLKVSSANLNMKMSDEMFSKKIKNLSSSVNKQTQHKSDPVFLGDPIPDDEARERWRWRYEMKVNEKSKRKTIPLDDDDEDKIVWNVECHYAQAEIDGCVINLGDCVYIKGEEAQDHIGRILEFFKTTDGENYFRVQWFYRAEDTVMKQETAFHDKRRLFYSTVMNDNPIDCISSKVSVSQISPKLGLKSNSIPQSDFYFDMEYCVEYSTFRTLPTDTSFRSYNSSNCSKEIVPTTPAAFSANIPKCGTYRGEFALLDLYSGCGGMSTGLCLGAKASCIDIVTKWAVDMDKSACKSLKLNHPETHVRNEAADEFLQLLKEWGKLCKRYAVDKVGRAYPSRTTTSHVVGDDANSPNDADILPGEFEVSSLVDICYGDPCNSGKRGLYFKVNWKGYSASEDTWEPIEGLSNCQDRIQEFVVRGFKSKILPLRGDVDVICGGPPCQGISGYNRFRNVDSPLDDERNRQIVVFMDIVEYLKPKFVLMENVVDILKFDKGSLGRYALSRLVHMRYQARLGMMAAGCYGLPQFRLRVFLWGAQPSEKLPQFPLPTHDVIIRYWPPLEFEHNTVAYDENQPHELRALEEALVLRDAISDLPAVANDEAREEMTYGKPPESEFQQYIRSSKFEMTGSLLNGATRIRNRLYDHLPSPLSVDDYTRVCLIPKRKGANFRDLPGVVVGIDNVARRDPKQEKKLLPSGKPLVPDYCFTFEQGKSKRPFARLWWDETVPTVVTYPYCHSQATLHPEQDRVLTIREYARLQGFPDYYRLCGTLKQRYCQVGNAVAVPVSRALGYAMGMAIQNLSGDEPLMTLPPKFSLSTNLQLAKSLSQNTLNDSFSNTSH</sequence>
<evidence type="ECO:0000256" key="5">
    <source>
        <dbReference type="ARBA" id="ARBA00022691"/>
    </source>
</evidence>
<feature type="compositionally biased region" description="Polar residues" evidence="11">
    <location>
        <begin position="93"/>
        <end position="111"/>
    </location>
</feature>
<comment type="subcellular location">
    <subcellularLocation>
        <location evidence="1">Nucleus</location>
    </subcellularLocation>
</comment>
<dbReference type="PANTHER" id="PTHR10629:SF34">
    <property type="entry name" value="DNA (CYTOSINE-5)-METHYLTRANSFERASE CMT2"/>
    <property type="match status" value="1"/>
</dbReference>
<keyword evidence="4 10" id="KW-0808">Transferase</keyword>
<evidence type="ECO:0000256" key="9">
    <source>
        <dbReference type="PIRSR" id="PIRSR037404-1"/>
    </source>
</evidence>
<dbReference type="GO" id="GO:0003677">
    <property type="term" value="F:DNA binding"/>
    <property type="evidence" value="ECO:0007669"/>
    <property type="project" value="UniProtKB-KW"/>
</dbReference>
<dbReference type="PROSITE" id="PS50013">
    <property type="entry name" value="CHROMO_2"/>
    <property type="match status" value="1"/>
</dbReference>
<evidence type="ECO:0000313" key="15">
    <source>
        <dbReference type="Proteomes" id="UP000188268"/>
    </source>
</evidence>
<protein>
    <recommendedName>
        <fullName evidence="2">DNA (cytosine-5-)-methyltransferase</fullName>
        <ecNumber evidence="2">2.1.1.37</ecNumber>
    </recommendedName>
</protein>
<comment type="caution">
    <text evidence="14">The sequence shown here is derived from an EMBL/GenBank/DDBJ whole genome shotgun (WGS) entry which is preliminary data.</text>
</comment>
<comment type="similarity">
    <text evidence="10">Belongs to the class I-like SAM-binding methyltransferase superfamily. C5-methyltransferase family.</text>
</comment>
<evidence type="ECO:0000256" key="8">
    <source>
        <dbReference type="ARBA" id="ARBA00047422"/>
    </source>
</evidence>
<dbReference type="FunFam" id="2.30.30.490:FF:000011">
    <property type="entry name" value="DNA (cytosine-5)-methyltransferase 1"/>
    <property type="match status" value="1"/>
</dbReference>
<dbReference type="FunFam" id="3.90.120.10:FF:000003">
    <property type="entry name" value="DNA (cytosine-5)-methyltransferase 1"/>
    <property type="match status" value="1"/>
</dbReference>
<organism evidence="14 15">
    <name type="scientific">Corchorus capsularis</name>
    <name type="common">Jute</name>
    <dbReference type="NCBI Taxonomy" id="210143"/>
    <lineage>
        <taxon>Eukaryota</taxon>
        <taxon>Viridiplantae</taxon>
        <taxon>Streptophyta</taxon>
        <taxon>Embryophyta</taxon>
        <taxon>Tracheophyta</taxon>
        <taxon>Spermatophyta</taxon>
        <taxon>Magnoliopsida</taxon>
        <taxon>eudicotyledons</taxon>
        <taxon>Gunneridae</taxon>
        <taxon>Pentapetalae</taxon>
        <taxon>rosids</taxon>
        <taxon>malvids</taxon>
        <taxon>Malvales</taxon>
        <taxon>Malvaceae</taxon>
        <taxon>Grewioideae</taxon>
        <taxon>Apeibeae</taxon>
        <taxon>Corchorus</taxon>
    </lineage>
</organism>
<dbReference type="EMBL" id="AWWV01009146">
    <property type="protein sequence ID" value="OMO87831.1"/>
    <property type="molecule type" value="Genomic_DNA"/>
</dbReference>
<dbReference type="GO" id="GO:0006346">
    <property type="term" value="P:DNA methylation-dependent constitutive heterochromatin formation"/>
    <property type="evidence" value="ECO:0007669"/>
    <property type="project" value="InterPro"/>
</dbReference>
<dbReference type="OMA" id="QAKIGNC"/>
<evidence type="ECO:0000256" key="3">
    <source>
        <dbReference type="ARBA" id="ARBA00022603"/>
    </source>
</evidence>
<evidence type="ECO:0000256" key="2">
    <source>
        <dbReference type="ARBA" id="ARBA00011975"/>
    </source>
</evidence>
<evidence type="ECO:0000256" key="1">
    <source>
        <dbReference type="ARBA" id="ARBA00004123"/>
    </source>
</evidence>
<dbReference type="Gene3D" id="3.40.50.150">
    <property type="entry name" value="Vaccinia Virus protein VP39"/>
    <property type="match status" value="2"/>
</dbReference>
<feature type="region of interest" description="Disordered" evidence="11">
    <location>
        <begin position="46"/>
        <end position="230"/>
    </location>
</feature>
<dbReference type="InterPro" id="IPR043151">
    <property type="entry name" value="BAH_sf"/>
</dbReference>
<dbReference type="Pfam" id="PF00385">
    <property type="entry name" value="Chromo"/>
    <property type="match status" value="1"/>
</dbReference>
<accession>A0A1R3IZ32</accession>
<dbReference type="InterPro" id="IPR001025">
    <property type="entry name" value="BAH_dom"/>
</dbReference>
<dbReference type="GO" id="GO:0003886">
    <property type="term" value="F:DNA (cytosine-5-)-methyltransferase activity"/>
    <property type="evidence" value="ECO:0007669"/>
    <property type="project" value="UniProtKB-EC"/>
</dbReference>
<dbReference type="InterPro" id="IPR000953">
    <property type="entry name" value="Chromo/chromo_shadow_dom"/>
</dbReference>
<dbReference type="GO" id="GO:0003682">
    <property type="term" value="F:chromatin binding"/>
    <property type="evidence" value="ECO:0007669"/>
    <property type="project" value="InterPro"/>
</dbReference>
<dbReference type="SMART" id="SM00298">
    <property type="entry name" value="CHROMO"/>
    <property type="match status" value="1"/>
</dbReference>
<dbReference type="GO" id="GO:0005634">
    <property type="term" value="C:nucleus"/>
    <property type="evidence" value="ECO:0007669"/>
    <property type="project" value="UniProtKB-SubCell"/>
</dbReference>
<name>A0A1R3IZ32_COCAP</name>
<dbReference type="InterPro" id="IPR050390">
    <property type="entry name" value="C5-Methyltransferase"/>
</dbReference>
<dbReference type="Gene3D" id="3.90.120.10">
    <property type="entry name" value="DNA Methylase, subunit A, domain 2"/>
    <property type="match status" value="1"/>
</dbReference>
<dbReference type="AlphaFoldDB" id="A0A1R3IZ32"/>
<dbReference type="InterPro" id="IPR029063">
    <property type="entry name" value="SAM-dependent_MTases_sf"/>
</dbReference>
<dbReference type="PROSITE" id="PS51038">
    <property type="entry name" value="BAH"/>
    <property type="match status" value="1"/>
</dbReference>
<evidence type="ECO:0000256" key="7">
    <source>
        <dbReference type="ARBA" id="ARBA00023242"/>
    </source>
</evidence>
<keyword evidence="6" id="KW-0238">DNA-binding</keyword>
<dbReference type="SMART" id="SM00439">
    <property type="entry name" value="BAH"/>
    <property type="match status" value="1"/>
</dbReference>
<feature type="compositionally biased region" description="Polar residues" evidence="11">
    <location>
        <begin position="133"/>
        <end position="164"/>
    </location>
</feature>
<dbReference type="GO" id="GO:0032259">
    <property type="term" value="P:methylation"/>
    <property type="evidence" value="ECO:0007669"/>
    <property type="project" value="UniProtKB-KW"/>
</dbReference>
<dbReference type="GO" id="GO:0044027">
    <property type="term" value="P:negative regulation of gene expression via chromosomal CpG island methylation"/>
    <property type="evidence" value="ECO:0007669"/>
    <property type="project" value="TreeGrafter"/>
</dbReference>
<dbReference type="SUPFAM" id="SSF54160">
    <property type="entry name" value="Chromo domain-like"/>
    <property type="match status" value="1"/>
</dbReference>
<feature type="domain" description="BAH" evidence="13">
    <location>
        <begin position="399"/>
        <end position="515"/>
    </location>
</feature>
<dbReference type="EC" id="2.1.1.37" evidence="2"/>
<dbReference type="InterPro" id="IPR018117">
    <property type="entry name" value="C5_DNA_meth_AS"/>
</dbReference>
<dbReference type="STRING" id="210143.A0A1R3IZ32"/>
<dbReference type="SUPFAM" id="SSF53335">
    <property type="entry name" value="S-adenosyl-L-methionine-dependent methyltransferases"/>
    <property type="match status" value="1"/>
</dbReference>
<dbReference type="PROSITE" id="PS51679">
    <property type="entry name" value="SAM_MT_C5"/>
    <property type="match status" value="1"/>
</dbReference>
<feature type="region of interest" description="Disordered" evidence="11">
    <location>
        <begin position="257"/>
        <end position="301"/>
    </location>
</feature>
<dbReference type="InterPro" id="IPR001525">
    <property type="entry name" value="C5_MeTfrase"/>
</dbReference>
<dbReference type="CDD" id="cd18635">
    <property type="entry name" value="CD_CMT3_like"/>
    <property type="match status" value="1"/>
</dbReference>
<feature type="compositionally biased region" description="Polar residues" evidence="11">
    <location>
        <begin position="267"/>
        <end position="276"/>
    </location>
</feature>
<keyword evidence="3 10" id="KW-0489">Methyltransferase</keyword>
<evidence type="ECO:0000256" key="10">
    <source>
        <dbReference type="PROSITE-ProRule" id="PRU01016"/>
    </source>
</evidence>
<gene>
    <name evidence="14" type="ORF">CCACVL1_08739</name>
</gene>
<proteinExistence type="inferred from homology"/>
<feature type="compositionally biased region" description="Basic and acidic residues" evidence="11">
    <location>
        <begin position="165"/>
        <end position="184"/>
    </location>
</feature>
<dbReference type="OrthoDB" id="5376140at2759"/>
<evidence type="ECO:0000259" key="13">
    <source>
        <dbReference type="PROSITE" id="PS51038"/>
    </source>
</evidence>
<dbReference type="Proteomes" id="UP000188268">
    <property type="component" value="Unassembled WGS sequence"/>
</dbReference>
<feature type="active site" evidence="9 10">
    <location>
        <position position="742"/>
    </location>
</feature>
<dbReference type="InterPro" id="IPR016197">
    <property type="entry name" value="Chromo-like_dom_sf"/>
</dbReference>
<evidence type="ECO:0000313" key="14">
    <source>
        <dbReference type="EMBL" id="OMO87831.1"/>
    </source>
</evidence>
<dbReference type="Pfam" id="PF00145">
    <property type="entry name" value="DNA_methylase"/>
    <property type="match status" value="1"/>
</dbReference>
<comment type="catalytic activity">
    <reaction evidence="8">
        <text>a 2'-deoxycytidine in DNA + S-adenosyl-L-methionine = a 5-methyl-2'-deoxycytidine in DNA + S-adenosyl-L-homocysteine + H(+)</text>
        <dbReference type="Rhea" id="RHEA:13681"/>
        <dbReference type="Rhea" id="RHEA-COMP:11369"/>
        <dbReference type="Rhea" id="RHEA-COMP:11370"/>
        <dbReference type="ChEBI" id="CHEBI:15378"/>
        <dbReference type="ChEBI" id="CHEBI:57856"/>
        <dbReference type="ChEBI" id="CHEBI:59789"/>
        <dbReference type="ChEBI" id="CHEBI:85452"/>
        <dbReference type="ChEBI" id="CHEBI:85454"/>
        <dbReference type="EC" id="2.1.1.37"/>
    </reaction>
</comment>
<keyword evidence="15" id="KW-1185">Reference proteome</keyword>
<dbReference type="PRINTS" id="PR00105">
    <property type="entry name" value="C5METTRFRASE"/>
</dbReference>
<dbReference type="InterPro" id="IPR023780">
    <property type="entry name" value="Chromo_domain"/>
</dbReference>
<dbReference type="PROSITE" id="PS00094">
    <property type="entry name" value="C5_MTASE_1"/>
    <property type="match status" value="1"/>
</dbReference>
<dbReference type="PANTHER" id="PTHR10629">
    <property type="entry name" value="CYTOSINE-SPECIFIC METHYLTRANSFERASE"/>
    <property type="match status" value="1"/>
</dbReference>
<dbReference type="Pfam" id="PF01426">
    <property type="entry name" value="BAH"/>
    <property type="match status" value="1"/>
</dbReference>
<dbReference type="Gramene" id="OMO87831">
    <property type="protein sequence ID" value="OMO87831"/>
    <property type="gene ID" value="CCACVL1_08739"/>
</dbReference>
<keyword evidence="7" id="KW-0539">Nucleus</keyword>
<feature type="compositionally biased region" description="Polar residues" evidence="11">
    <location>
        <begin position="190"/>
        <end position="204"/>
    </location>
</feature>
<keyword evidence="5 10" id="KW-0949">S-adenosyl-L-methionine</keyword>
<evidence type="ECO:0000256" key="11">
    <source>
        <dbReference type="SAM" id="MobiDB-lite"/>
    </source>
</evidence>